<dbReference type="SMART" id="SM00346">
    <property type="entry name" value="HTH_ICLR"/>
    <property type="match status" value="1"/>
</dbReference>
<evidence type="ECO:0000256" key="3">
    <source>
        <dbReference type="ARBA" id="ARBA00023163"/>
    </source>
</evidence>
<dbReference type="PANTHER" id="PTHR30136">
    <property type="entry name" value="HELIX-TURN-HELIX TRANSCRIPTIONAL REGULATOR, ICLR FAMILY"/>
    <property type="match status" value="1"/>
</dbReference>
<dbReference type="InterPro" id="IPR036388">
    <property type="entry name" value="WH-like_DNA-bd_sf"/>
</dbReference>
<evidence type="ECO:0000256" key="2">
    <source>
        <dbReference type="ARBA" id="ARBA00023125"/>
    </source>
</evidence>
<evidence type="ECO:0000313" key="7">
    <source>
        <dbReference type="Proteomes" id="UP001501183"/>
    </source>
</evidence>
<dbReference type="Gene3D" id="3.30.450.40">
    <property type="match status" value="1"/>
</dbReference>
<keyword evidence="1" id="KW-0805">Transcription regulation</keyword>
<dbReference type="Gene3D" id="1.10.10.10">
    <property type="entry name" value="Winged helix-like DNA-binding domain superfamily/Winged helix DNA-binding domain"/>
    <property type="match status" value="1"/>
</dbReference>
<keyword evidence="7" id="KW-1185">Reference proteome</keyword>
<organism evidence="6 7">
    <name type="scientific">Rhodococcus olei</name>
    <dbReference type="NCBI Taxonomy" id="2161675"/>
    <lineage>
        <taxon>Bacteria</taxon>
        <taxon>Bacillati</taxon>
        <taxon>Actinomycetota</taxon>
        <taxon>Actinomycetes</taxon>
        <taxon>Mycobacteriales</taxon>
        <taxon>Nocardiaceae</taxon>
        <taxon>Rhodococcus</taxon>
    </lineage>
</organism>
<dbReference type="SUPFAM" id="SSF46785">
    <property type="entry name" value="Winged helix' DNA-binding domain"/>
    <property type="match status" value="1"/>
</dbReference>
<name>A0ABP8NZI3_9NOCA</name>
<dbReference type="Pfam" id="PF01614">
    <property type="entry name" value="IclR_C"/>
    <property type="match status" value="1"/>
</dbReference>
<keyword evidence="2" id="KW-0238">DNA-binding</keyword>
<sequence>MAGQPREPGRTTTSRVLAILAAFESRGEPLQLTEIAASADLPLSTVHRLVGELERWGALQRGPDGRYQVGIRLWEIAQNAGQRLRDIVHPPLQDLFDLTHETVHFAVRRGTEVIYVDRIYGSRRVPRIARVGDRLPLHPTAVGKVLLAYEEDWFREAYLSHALERRSRYTITDSRRLARDLDTVRENGYAQTQEEIALGLCSVAVPVRAPRGDVVAAVGIVLPSTRSAEIPRFLPSLRGTVARLERRFRDLPQPVEQAIRSFWLGTSVERKR</sequence>
<dbReference type="PROSITE" id="PS51077">
    <property type="entry name" value="HTH_ICLR"/>
    <property type="match status" value="1"/>
</dbReference>
<keyword evidence="3" id="KW-0804">Transcription</keyword>
<evidence type="ECO:0000256" key="1">
    <source>
        <dbReference type="ARBA" id="ARBA00023015"/>
    </source>
</evidence>
<reference evidence="7" key="1">
    <citation type="journal article" date="2019" name="Int. J. Syst. Evol. Microbiol.">
        <title>The Global Catalogue of Microorganisms (GCM) 10K type strain sequencing project: providing services to taxonomists for standard genome sequencing and annotation.</title>
        <authorList>
            <consortium name="The Broad Institute Genomics Platform"/>
            <consortium name="The Broad Institute Genome Sequencing Center for Infectious Disease"/>
            <person name="Wu L."/>
            <person name="Ma J."/>
        </authorList>
    </citation>
    <scope>NUCLEOTIDE SEQUENCE [LARGE SCALE GENOMIC DNA]</scope>
    <source>
        <strain evidence="7">JCM 32206</strain>
    </source>
</reference>
<dbReference type="SUPFAM" id="SSF55781">
    <property type="entry name" value="GAF domain-like"/>
    <property type="match status" value="1"/>
</dbReference>
<dbReference type="InterPro" id="IPR050707">
    <property type="entry name" value="HTH_MetabolicPath_Reg"/>
</dbReference>
<dbReference type="InterPro" id="IPR029016">
    <property type="entry name" value="GAF-like_dom_sf"/>
</dbReference>
<feature type="domain" description="HTH iclR-type" evidence="4">
    <location>
        <begin position="10"/>
        <end position="71"/>
    </location>
</feature>
<dbReference type="PANTHER" id="PTHR30136:SF24">
    <property type="entry name" value="HTH-TYPE TRANSCRIPTIONAL REPRESSOR ALLR"/>
    <property type="match status" value="1"/>
</dbReference>
<proteinExistence type="predicted"/>
<evidence type="ECO:0000313" key="6">
    <source>
        <dbReference type="EMBL" id="GAA4475625.1"/>
    </source>
</evidence>
<dbReference type="InterPro" id="IPR036390">
    <property type="entry name" value="WH_DNA-bd_sf"/>
</dbReference>
<dbReference type="InterPro" id="IPR005471">
    <property type="entry name" value="Tscrpt_reg_IclR_N"/>
</dbReference>
<dbReference type="RefSeq" id="WP_345343006.1">
    <property type="nucleotide sequence ID" value="NZ_BAABFB010000029.1"/>
</dbReference>
<evidence type="ECO:0000259" key="4">
    <source>
        <dbReference type="PROSITE" id="PS51077"/>
    </source>
</evidence>
<protein>
    <submittedName>
        <fullName evidence="6">IclR family transcriptional regulator</fullName>
    </submittedName>
</protein>
<dbReference type="Proteomes" id="UP001501183">
    <property type="component" value="Unassembled WGS sequence"/>
</dbReference>
<dbReference type="EMBL" id="BAABFB010000029">
    <property type="protein sequence ID" value="GAA4475625.1"/>
    <property type="molecule type" value="Genomic_DNA"/>
</dbReference>
<gene>
    <name evidence="6" type="ORF">GCM10023094_13440</name>
</gene>
<accession>A0ABP8NZI3</accession>
<dbReference type="PROSITE" id="PS51078">
    <property type="entry name" value="ICLR_ED"/>
    <property type="match status" value="1"/>
</dbReference>
<dbReference type="InterPro" id="IPR014757">
    <property type="entry name" value="Tscrpt_reg_IclR_C"/>
</dbReference>
<dbReference type="Pfam" id="PF09339">
    <property type="entry name" value="HTH_IclR"/>
    <property type="match status" value="1"/>
</dbReference>
<comment type="caution">
    <text evidence="6">The sequence shown here is derived from an EMBL/GenBank/DDBJ whole genome shotgun (WGS) entry which is preliminary data.</text>
</comment>
<feature type="domain" description="IclR-ED" evidence="5">
    <location>
        <begin position="72"/>
        <end position="257"/>
    </location>
</feature>
<evidence type="ECO:0000259" key="5">
    <source>
        <dbReference type="PROSITE" id="PS51078"/>
    </source>
</evidence>